<comment type="caution">
    <text evidence="9">The sequence shown here is derived from an EMBL/GenBank/DDBJ whole genome shotgun (WGS) entry which is preliminary data.</text>
</comment>
<feature type="transmembrane region" description="Helical" evidence="7">
    <location>
        <begin position="171"/>
        <end position="190"/>
    </location>
</feature>
<evidence type="ECO:0000256" key="7">
    <source>
        <dbReference type="SAM" id="Phobius"/>
    </source>
</evidence>
<feature type="transmembrane region" description="Helical" evidence="7">
    <location>
        <begin position="220"/>
        <end position="239"/>
    </location>
</feature>
<dbReference type="PANTHER" id="PTHR23517">
    <property type="entry name" value="RESISTANCE PROTEIN MDTM, PUTATIVE-RELATED-RELATED"/>
    <property type="match status" value="1"/>
</dbReference>
<sequence length="399" mass="41339">MQPSELAIAAKRDRPVSAEGFTLSLLLLFAFEFVRGAFLVSYLPGIGHDRLHLSAAVIGLAVSIHYLADSALKLIAGYVLERVPARFTLFGGAVLMAAGFGLASHSSSPGLLYAAMAAAGIGSSPVWLVGVSRLDKDKRAEQMGILYLCWMGGLGLGPVLINFALDAGYSLSLALLMGLTAIAGFAALRLPQGAKASFDRLDFREQAALLKERARRMGPLMAVMILQSLSGSMLVPLLTPFATAHFGWSHAALSAVMITGGACAVGLLIPMGKLTDRIGGKRFLIVGCGLFAAAVAAVPSAGRLVQAAVLAAVLGASYAAFLPAWNAELAKHVPDQAQGTGWGLISTIEGAGAMAGPVLGGWVAQRFGDAVPFYICGAVFALLSVYFLSSCGLKARNSS</sequence>
<dbReference type="EMBL" id="JACJVO010000028">
    <property type="protein sequence ID" value="MBB6733735.1"/>
    <property type="molecule type" value="Genomic_DNA"/>
</dbReference>
<protein>
    <submittedName>
        <fullName evidence="9">MFS transporter</fullName>
    </submittedName>
</protein>
<dbReference type="PROSITE" id="PS50850">
    <property type="entry name" value="MFS"/>
    <property type="match status" value="1"/>
</dbReference>
<evidence type="ECO:0000256" key="1">
    <source>
        <dbReference type="ARBA" id="ARBA00004651"/>
    </source>
</evidence>
<dbReference type="GO" id="GO:0005886">
    <property type="term" value="C:plasma membrane"/>
    <property type="evidence" value="ECO:0007669"/>
    <property type="project" value="UniProtKB-SubCell"/>
</dbReference>
<feature type="domain" description="Major facilitator superfamily (MFS) profile" evidence="8">
    <location>
        <begin position="216"/>
        <end position="399"/>
    </location>
</feature>
<dbReference type="GO" id="GO:0022857">
    <property type="term" value="F:transmembrane transporter activity"/>
    <property type="evidence" value="ECO:0007669"/>
    <property type="project" value="InterPro"/>
</dbReference>
<keyword evidence="4 7" id="KW-0812">Transmembrane</keyword>
<evidence type="ECO:0000313" key="10">
    <source>
        <dbReference type="Proteomes" id="UP000564644"/>
    </source>
</evidence>
<dbReference type="Proteomes" id="UP000564644">
    <property type="component" value="Unassembled WGS sequence"/>
</dbReference>
<keyword evidence="2" id="KW-0813">Transport</keyword>
<evidence type="ECO:0000256" key="5">
    <source>
        <dbReference type="ARBA" id="ARBA00022989"/>
    </source>
</evidence>
<evidence type="ECO:0000256" key="4">
    <source>
        <dbReference type="ARBA" id="ARBA00022692"/>
    </source>
</evidence>
<feature type="transmembrane region" description="Helical" evidence="7">
    <location>
        <begin position="283"/>
        <end position="301"/>
    </location>
</feature>
<dbReference type="InterPro" id="IPR020846">
    <property type="entry name" value="MFS_dom"/>
</dbReference>
<comment type="subcellular location">
    <subcellularLocation>
        <location evidence="1">Cell membrane</location>
        <topology evidence="1">Multi-pass membrane protein</topology>
    </subcellularLocation>
</comment>
<dbReference type="Pfam" id="PF07690">
    <property type="entry name" value="MFS_1"/>
    <property type="match status" value="2"/>
</dbReference>
<evidence type="ECO:0000256" key="3">
    <source>
        <dbReference type="ARBA" id="ARBA00022475"/>
    </source>
</evidence>
<evidence type="ECO:0000259" key="8">
    <source>
        <dbReference type="PROSITE" id="PS50850"/>
    </source>
</evidence>
<feature type="transmembrane region" description="Helical" evidence="7">
    <location>
        <begin position="87"/>
        <end position="105"/>
    </location>
</feature>
<dbReference type="InterPro" id="IPR036259">
    <property type="entry name" value="MFS_trans_sf"/>
</dbReference>
<feature type="transmembrane region" description="Helical" evidence="7">
    <location>
        <begin position="21"/>
        <end position="43"/>
    </location>
</feature>
<feature type="transmembrane region" description="Helical" evidence="7">
    <location>
        <begin position="144"/>
        <end position="165"/>
    </location>
</feature>
<keyword evidence="5 7" id="KW-1133">Transmembrane helix</keyword>
<accession>A0A7X0VXL5</accession>
<organism evidence="9 10">
    <name type="scientific">Cohnella zeiphila</name>
    <dbReference type="NCBI Taxonomy" id="2761120"/>
    <lineage>
        <taxon>Bacteria</taxon>
        <taxon>Bacillati</taxon>
        <taxon>Bacillota</taxon>
        <taxon>Bacilli</taxon>
        <taxon>Bacillales</taxon>
        <taxon>Paenibacillaceae</taxon>
        <taxon>Cohnella</taxon>
    </lineage>
</organism>
<feature type="transmembrane region" description="Helical" evidence="7">
    <location>
        <begin position="251"/>
        <end position="271"/>
    </location>
</feature>
<feature type="transmembrane region" description="Helical" evidence="7">
    <location>
        <begin position="307"/>
        <end position="327"/>
    </location>
</feature>
<dbReference type="SUPFAM" id="SSF103473">
    <property type="entry name" value="MFS general substrate transporter"/>
    <property type="match status" value="1"/>
</dbReference>
<evidence type="ECO:0000256" key="2">
    <source>
        <dbReference type="ARBA" id="ARBA00022448"/>
    </source>
</evidence>
<feature type="transmembrane region" description="Helical" evidence="7">
    <location>
        <begin position="339"/>
        <end position="359"/>
    </location>
</feature>
<name>A0A7X0VXL5_9BACL</name>
<keyword evidence="6 7" id="KW-0472">Membrane</keyword>
<evidence type="ECO:0000313" key="9">
    <source>
        <dbReference type="EMBL" id="MBB6733735.1"/>
    </source>
</evidence>
<dbReference type="RefSeq" id="WP_185131385.1">
    <property type="nucleotide sequence ID" value="NZ_JACJVO010000028.1"/>
</dbReference>
<feature type="transmembrane region" description="Helical" evidence="7">
    <location>
        <begin position="55"/>
        <end position="80"/>
    </location>
</feature>
<proteinExistence type="predicted"/>
<keyword evidence="3" id="KW-1003">Cell membrane</keyword>
<dbReference type="InterPro" id="IPR011701">
    <property type="entry name" value="MFS"/>
</dbReference>
<evidence type="ECO:0000256" key="6">
    <source>
        <dbReference type="ARBA" id="ARBA00023136"/>
    </source>
</evidence>
<feature type="transmembrane region" description="Helical" evidence="7">
    <location>
        <begin position="111"/>
        <end position="132"/>
    </location>
</feature>
<dbReference type="InterPro" id="IPR050171">
    <property type="entry name" value="MFS_Transporters"/>
</dbReference>
<reference evidence="9 10" key="1">
    <citation type="submission" date="2020-08" db="EMBL/GenBank/DDBJ databases">
        <title>Cohnella phylogeny.</title>
        <authorList>
            <person name="Dunlap C."/>
        </authorList>
    </citation>
    <scope>NUCLEOTIDE SEQUENCE [LARGE SCALE GENOMIC DNA]</scope>
    <source>
        <strain evidence="9 10">CBP 2801</strain>
    </source>
</reference>
<keyword evidence="10" id="KW-1185">Reference proteome</keyword>
<dbReference type="AlphaFoldDB" id="A0A7X0VXL5"/>
<dbReference type="Gene3D" id="1.20.1250.20">
    <property type="entry name" value="MFS general substrate transporter like domains"/>
    <property type="match status" value="2"/>
</dbReference>
<feature type="transmembrane region" description="Helical" evidence="7">
    <location>
        <begin position="371"/>
        <end position="389"/>
    </location>
</feature>
<gene>
    <name evidence="9" type="ORF">H7C18_22685</name>
</gene>